<sequence>MGHGGGTGPGNQTSGEDLYLILMRCWNSFRRLISKPRDLTNGFGTGTHKVPFRLVKLSHFLTIHVAAMGFKLTWFPFIHLKVNVFVWRLFNSPLPLKTVMVNKGIPLASTSCVFSSKQRAMSPYGLIWPCKNRIFHADDSEVEKLKLKLKLTDPFLIDSRPGPGAVQPVRPHGMYNSIHVPYKFGKSKTSQHKRELNFQIWTEDEITTNTKLSIEHLQPSFLFVLWGLLPSKRGDSSWQTMGFWVSSELDDDWHSGYRRNLTTMDFWDFAGT</sequence>
<keyword evidence="2" id="KW-1185">Reference proteome</keyword>
<protein>
    <recommendedName>
        <fullName evidence="3">Reverse transcriptase zinc-binding domain-containing protein</fullName>
    </recommendedName>
</protein>
<gene>
    <name evidence="1" type="ORF">OSB04_022797</name>
</gene>
<evidence type="ECO:0000313" key="1">
    <source>
        <dbReference type="EMBL" id="KAJ9543090.1"/>
    </source>
</evidence>
<accession>A0AA38SHY6</accession>
<proteinExistence type="predicted"/>
<evidence type="ECO:0008006" key="3">
    <source>
        <dbReference type="Google" id="ProtNLM"/>
    </source>
</evidence>
<name>A0AA38SHY6_9ASTR</name>
<dbReference type="AlphaFoldDB" id="A0AA38SHY6"/>
<comment type="caution">
    <text evidence="1">The sequence shown here is derived from an EMBL/GenBank/DDBJ whole genome shotgun (WGS) entry which is preliminary data.</text>
</comment>
<dbReference type="Proteomes" id="UP001172457">
    <property type="component" value="Chromosome 6"/>
</dbReference>
<organism evidence="1 2">
    <name type="scientific">Centaurea solstitialis</name>
    <name type="common">yellow star-thistle</name>
    <dbReference type="NCBI Taxonomy" id="347529"/>
    <lineage>
        <taxon>Eukaryota</taxon>
        <taxon>Viridiplantae</taxon>
        <taxon>Streptophyta</taxon>
        <taxon>Embryophyta</taxon>
        <taxon>Tracheophyta</taxon>
        <taxon>Spermatophyta</taxon>
        <taxon>Magnoliopsida</taxon>
        <taxon>eudicotyledons</taxon>
        <taxon>Gunneridae</taxon>
        <taxon>Pentapetalae</taxon>
        <taxon>asterids</taxon>
        <taxon>campanulids</taxon>
        <taxon>Asterales</taxon>
        <taxon>Asteraceae</taxon>
        <taxon>Carduoideae</taxon>
        <taxon>Cardueae</taxon>
        <taxon>Centaureinae</taxon>
        <taxon>Centaurea</taxon>
    </lineage>
</organism>
<dbReference type="EMBL" id="JARYMX010000006">
    <property type="protein sequence ID" value="KAJ9543090.1"/>
    <property type="molecule type" value="Genomic_DNA"/>
</dbReference>
<evidence type="ECO:0000313" key="2">
    <source>
        <dbReference type="Proteomes" id="UP001172457"/>
    </source>
</evidence>
<reference evidence="1" key="1">
    <citation type="submission" date="2023-03" db="EMBL/GenBank/DDBJ databases">
        <title>Chromosome-scale reference genome and RAD-based genetic map of yellow starthistle (Centaurea solstitialis) reveal putative structural variation and QTLs associated with invader traits.</title>
        <authorList>
            <person name="Reatini B."/>
            <person name="Cang F.A."/>
            <person name="Jiang Q."/>
            <person name="Mckibben M.T.W."/>
            <person name="Barker M.S."/>
            <person name="Rieseberg L.H."/>
            <person name="Dlugosch K.M."/>
        </authorList>
    </citation>
    <scope>NUCLEOTIDE SEQUENCE</scope>
    <source>
        <strain evidence="1">CAN-66</strain>
        <tissue evidence="1">Leaf</tissue>
    </source>
</reference>